<protein>
    <submittedName>
        <fullName evidence="2">Uncharacterized protein</fullName>
    </submittedName>
</protein>
<dbReference type="AlphaFoldDB" id="A0AAP0NVQ3"/>
<dbReference type="Proteomes" id="UP001419268">
    <property type="component" value="Unassembled WGS sequence"/>
</dbReference>
<gene>
    <name evidence="2" type="ORF">Scep_017488</name>
</gene>
<evidence type="ECO:0000256" key="1">
    <source>
        <dbReference type="SAM" id="MobiDB-lite"/>
    </source>
</evidence>
<comment type="caution">
    <text evidence="2">The sequence shown here is derived from an EMBL/GenBank/DDBJ whole genome shotgun (WGS) entry which is preliminary data.</text>
</comment>
<organism evidence="2 3">
    <name type="scientific">Stephania cephalantha</name>
    <dbReference type="NCBI Taxonomy" id="152367"/>
    <lineage>
        <taxon>Eukaryota</taxon>
        <taxon>Viridiplantae</taxon>
        <taxon>Streptophyta</taxon>
        <taxon>Embryophyta</taxon>
        <taxon>Tracheophyta</taxon>
        <taxon>Spermatophyta</taxon>
        <taxon>Magnoliopsida</taxon>
        <taxon>Ranunculales</taxon>
        <taxon>Menispermaceae</taxon>
        <taxon>Menispermoideae</taxon>
        <taxon>Cissampelideae</taxon>
        <taxon>Stephania</taxon>
    </lineage>
</organism>
<sequence length="213" mass="24252">MRMSESRVEMIIGEKRIRGEFEEPKQERGRASSRVPTWDTHRDAYSASIEPYVIGEVTAIAASECRRRPIGRARDSERRTGWRRGRTIGEAEVAHSAAVATGERETAKERQRGGVERKQRRREREARGGVEEAESGVEESRGERCREASGVQREAVLRGGGVCRRRSVEEREAVLSEEAERRGGVRRRVEEAERHRGGVESGVERERGERKRC</sequence>
<accession>A0AAP0NVQ3</accession>
<feature type="region of interest" description="Disordered" evidence="1">
    <location>
        <begin position="93"/>
        <end position="151"/>
    </location>
</feature>
<evidence type="ECO:0000313" key="3">
    <source>
        <dbReference type="Proteomes" id="UP001419268"/>
    </source>
</evidence>
<keyword evidence="3" id="KW-1185">Reference proteome</keyword>
<reference evidence="2 3" key="1">
    <citation type="submission" date="2024-01" db="EMBL/GenBank/DDBJ databases">
        <title>Genome assemblies of Stephania.</title>
        <authorList>
            <person name="Yang L."/>
        </authorList>
    </citation>
    <scope>NUCLEOTIDE SEQUENCE [LARGE SCALE GENOMIC DNA]</scope>
    <source>
        <strain evidence="2">JXDWG</strain>
        <tissue evidence="2">Leaf</tissue>
    </source>
</reference>
<feature type="compositionally biased region" description="Basic and acidic residues" evidence="1">
    <location>
        <begin position="102"/>
        <end position="130"/>
    </location>
</feature>
<feature type="region of interest" description="Disordered" evidence="1">
    <location>
        <begin position="168"/>
        <end position="213"/>
    </location>
</feature>
<evidence type="ECO:0000313" key="2">
    <source>
        <dbReference type="EMBL" id="KAK9119395.1"/>
    </source>
</evidence>
<feature type="compositionally biased region" description="Basic and acidic residues" evidence="1">
    <location>
        <begin position="138"/>
        <end position="147"/>
    </location>
</feature>
<name>A0AAP0NVQ3_9MAGN</name>
<proteinExistence type="predicted"/>
<dbReference type="EMBL" id="JBBNAG010000007">
    <property type="protein sequence ID" value="KAK9119395.1"/>
    <property type="molecule type" value="Genomic_DNA"/>
</dbReference>